<dbReference type="AlphaFoldDB" id="A0A0P8BCV3"/>
<name>A0A0P8BCV3_9CYAN</name>
<keyword evidence="4" id="KW-0342">GTP-binding</keyword>
<dbReference type="STRING" id="1666911.HLUCCA11_23840"/>
<dbReference type="InterPro" id="IPR045063">
    <property type="entry name" value="Dynamin_N"/>
</dbReference>
<evidence type="ECO:0000256" key="4">
    <source>
        <dbReference type="ARBA" id="ARBA00023134"/>
    </source>
</evidence>
<dbReference type="EMBL" id="LJZR01000106">
    <property type="protein sequence ID" value="KPQ31400.1"/>
    <property type="molecule type" value="Genomic_DNA"/>
</dbReference>
<evidence type="ECO:0000256" key="6">
    <source>
        <dbReference type="SAM" id="Coils"/>
    </source>
</evidence>
<proteinExistence type="predicted"/>
<accession>A0A0P8BCV3</accession>
<dbReference type="SUPFAM" id="SSF52540">
    <property type="entry name" value="P-loop containing nucleoside triphosphate hydrolases"/>
    <property type="match status" value="1"/>
</dbReference>
<evidence type="ECO:0000256" key="2">
    <source>
        <dbReference type="ARBA" id="ARBA00022741"/>
    </source>
</evidence>
<dbReference type="Gene3D" id="3.40.50.300">
    <property type="entry name" value="P-loop containing nucleotide triphosphate hydrolases"/>
    <property type="match status" value="2"/>
</dbReference>
<dbReference type="Proteomes" id="UP000050465">
    <property type="component" value="Unassembled WGS sequence"/>
</dbReference>
<keyword evidence="2" id="KW-0547">Nucleotide-binding</keyword>
<dbReference type="PANTHER" id="PTHR10465:SF0">
    <property type="entry name" value="SARCALUMENIN"/>
    <property type="match status" value="1"/>
</dbReference>
<sequence>MSNQEKQSWLRWFKGLEPEQAEAEFVEWEKLKARKRELQLLVDKVEGVNVATAKQYLRNAEQKLDYKRNYRIAVIGESGAGKSTLINAILGRNLLPTETGDSVTGTEVRISSYEGIDLSSEKVKLSFETGDSFFIELINSISLSSTGNKLLEKDTSAEAAIGIIESATFENSNKTADWIIQRLPEELLDIARTWEAINQSNYNIRKEYGIDEREELDSLLKESSARNDLNSRERVIPAIAYAEYRLAGDNREEKESISLEHVEIIDTPGINATTLRHYEILLKVVRSKPDAVVLVVRADRPGAKAIEMAHLLENMLLSDFDASEKSDFARKVFLVVNRADQLLSGQGNRDALDKAIKRICDIISKDYWDIYTRGMEDNKRYFEAMSLLSFLASQKINNHSLSEEEENIYESQVKLFGSKDADKLPDWFNEKSEIPALVKKINAFLSKERVGLMLREAKEYLSLAERYVETVCLEKLKQYGITEVDSAEEEEERQIQIRCKRFLNRDQEELERLIKSLKKDIEQWIHSKEHKSEVSKQLNVIFSKLEKELEKVISEYLNGSLQDNTQAFPELPVVEEYYYFIGGKSGTDGVPSKLLRKVEWKFHEIVEKESKHIAEYYTSYFSSLITKREVNKQLKGKSYEQDYVEKLFEGSLSPTQELRRKQIEFFADYESICRWNLMYELVKMPILADFKKSEASPLASSVKEAMSTLIPIFGLAVTEAISKTATAPWSVFLDAIKEILERQIPKSPEEKASEDKEVTKIADLFSSLEDSFINSGNKLTIDNDSLSMSILSAEELIPEIGQLINNREFDKISVVVKQQFILRYGLAIGTALTFLERLFQYEFGKYCIAFESVSQRLIEQHISFVNAGNIDIRKKLLKKHSIEQGEIKKIIGYLRSLEAIRTQTLDSSFAETS</sequence>
<dbReference type="GO" id="GO:0005525">
    <property type="term" value="F:GTP binding"/>
    <property type="evidence" value="ECO:0007669"/>
    <property type="project" value="UniProtKB-KW"/>
</dbReference>
<evidence type="ECO:0000313" key="9">
    <source>
        <dbReference type="Proteomes" id="UP000050465"/>
    </source>
</evidence>
<dbReference type="GO" id="GO:0016020">
    <property type="term" value="C:membrane"/>
    <property type="evidence" value="ECO:0007669"/>
    <property type="project" value="UniProtKB-SubCell"/>
</dbReference>
<dbReference type="GO" id="GO:0008053">
    <property type="term" value="P:mitochondrial fusion"/>
    <property type="evidence" value="ECO:0007669"/>
    <property type="project" value="TreeGrafter"/>
</dbReference>
<evidence type="ECO:0000259" key="7">
    <source>
        <dbReference type="Pfam" id="PF00350"/>
    </source>
</evidence>
<feature type="coiled-coil region" evidence="6">
    <location>
        <begin position="500"/>
        <end position="527"/>
    </location>
</feature>
<organism evidence="8 9">
    <name type="scientific">Phormidesmis priestleyi Ana</name>
    <dbReference type="NCBI Taxonomy" id="1666911"/>
    <lineage>
        <taxon>Bacteria</taxon>
        <taxon>Bacillati</taxon>
        <taxon>Cyanobacteriota</taxon>
        <taxon>Cyanophyceae</taxon>
        <taxon>Leptolyngbyales</taxon>
        <taxon>Leptolyngbyaceae</taxon>
        <taxon>Phormidesmis</taxon>
    </lineage>
</organism>
<gene>
    <name evidence="8" type="ORF">HLUCCA11_23840</name>
</gene>
<evidence type="ECO:0000313" key="8">
    <source>
        <dbReference type="EMBL" id="KPQ31400.1"/>
    </source>
</evidence>
<feature type="domain" description="Dynamin N-terminal" evidence="7">
    <location>
        <begin position="72"/>
        <end position="305"/>
    </location>
</feature>
<comment type="caution">
    <text evidence="8">The sequence shown here is derived from an EMBL/GenBank/DDBJ whole genome shotgun (WGS) entry which is preliminary data.</text>
</comment>
<dbReference type="InterPro" id="IPR027417">
    <property type="entry name" value="P-loop_NTPase"/>
</dbReference>
<keyword evidence="6" id="KW-0175">Coiled coil</keyword>
<evidence type="ECO:0000256" key="3">
    <source>
        <dbReference type="ARBA" id="ARBA00022801"/>
    </source>
</evidence>
<keyword evidence="3" id="KW-0378">Hydrolase</keyword>
<evidence type="ECO:0000256" key="5">
    <source>
        <dbReference type="ARBA" id="ARBA00023136"/>
    </source>
</evidence>
<evidence type="ECO:0000256" key="1">
    <source>
        <dbReference type="ARBA" id="ARBA00004370"/>
    </source>
</evidence>
<dbReference type="GO" id="GO:0003924">
    <property type="term" value="F:GTPase activity"/>
    <property type="evidence" value="ECO:0007669"/>
    <property type="project" value="InterPro"/>
</dbReference>
<dbReference type="PANTHER" id="PTHR10465">
    <property type="entry name" value="TRANSMEMBRANE GTPASE FZO1"/>
    <property type="match status" value="1"/>
</dbReference>
<keyword evidence="5" id="KW-0472">Membrane</keyword>
<reference evidence="8 9" key="1">
    <citation type="submission" date="2015-09" db="EMBL/GenBank/DDBJ databases">
        <title>Identification and resolution of microdiversity through metagenomic sequencing of parallel consortia.</title>
        <authorList>
            <person name="Nelson W.C."/>
            <person name="Romine M.F."/>
            <person name="Lindemann S.R."/>
        </authorList>
    </citation>
    <scope>NUCLEOTIDE SEQUENCE [LARGE SCALE GENOMIC DNA]</scope>
    <source>
        <strain evidence="8">Ana</strain>
    </source>
</reference>
<dbReference type="Pfam" id="PF00350">
    <property type="entry name" value="Dynamin_N"/>
    <property type="match status" value="1"/>
</dbReference>
<dbReference type="InterPro" id="IPR027094">
    <property type="entry name" value="Mitofusin_fam"/>
</dbReference>
<comment type="subcellular location">
    <subcellularLocation>
        <location evidence="1">Membrane</location>
    </subcellularLocation>
</comment>
<protein>
    <submittedName>
        <fullName evidence="8">Dynamin family</fullName>
    </submittedName>
</protein>